<feature type="compositionally biased region" description="Basic and acidic residues" evidence="1">
    <location>
        <begin position="229"/>
        <end position="240"/>
    </location>
</feature>
<dbReference type="InterPro" id="IPR029147">
    <property type="entry name" value="CFAP77"/>
</dbReference>
<feature type="region of interest" description="Disordered" evidence="1">
    <location>
        <begin position="1"/>
        <end position="22"/>
    </location>
</feature>
<keyword evidence="2" id="KW-1185">Reference proteome</keyword>
<reference evidence="3" key="1">
    <citation type="submission" date="2025-08" db="UniProtKB">
        <authorList>
            <consortium name="RefSeq"/>
        </authorList>
    </citation>
    <scope>IDENTIFICATION</scope>
</reference>
<dbReference type="PANTHER" id="PTHR28617:SF1">
    <property type="entry name" value="CILIA- AND FLAGELLA-ASSOCIATED PROTEIN 77"/>
    <property type="match status" value="1"/>
</dbReference>
<evidence type="ECO:0000256" key="1">
    <source>
        <dbReference type="SAM" id="MobiDB-lite"/>
    </source>
</evidence>
<evidence type="ECO:0000313" key="2">
    <source>
        <dbReference type="Proteomes" id="UP000504624"/>
    </source>
</evidence>
<evidence type="ECO:0000313" key="3">
    <source>
        <dbReference type="RefSeq" id="XP_017665429.1"/>
    </source>
</evidence>
<dbReference type="Proteomes" id="UP000504624">
    <property type="component" value="Unplaced"/>
</dbReference>
<dbReference type="OrthoDB" id="532484at2759"/>
<proteinExistence type="predicted"/>
<dbReference type="CTD" id="389799"/>
<sequence length="240" mass="27674">MAGGKAGPRRRPMTLAEAGPGTENERLGVIRLSMFENPLIIKHEVGKPLRNCYSLPGLDFTYGMYVHKRDGGVAEAIGHWDSIKPRKSLGPGKKIMPRDFLTMDRGAVKAGCTTAREFGLYYKFMDIRLKDENRFLSWVPKIPDMTFGRPARPSTPIYDIIQHRYKEMWMEHQRARTRVQKIEKKKLDQVRGNRTTYLRTHPPPVKEESFWHPARFEKAEPHLSTFPDPEAREKALSASR</sequence>
<dbReference type="PANTHER" id="PTHR28617">
    <property type="entry name" value="CILIA- AND FLAGELLA-ASSOCIATED PROTEIN 77"/>
    <property type="match status" value="1"/>
</dbReference>
<name>A0A6J0GUW4_9PASS</name>
<organism evidence="2 3">
    <name type="scientific">Lepidothrix coronata</name>
    <name type="common">blue-crowned manakin</name>
    <dbReference type="NCBI Taxonomy" id="321398"/>
    <lineage>
        <taxon>Eukaryota</taxon>
        <taxon>Metazoa</taxon>
        <taxon>Chordata</taxon>
        <taxon>Craniata</taxon>
        <taxon>Vertebrata</taxon>
        <taxon>Euteleostomi</taxon>
        <taxon>Archelosauria</taxon>
        <taxon>Archosauria</taxon>
        <taxon>Dinosauria</taxon>
        <taxon>Saurischia</taxon>
        <taxon>Theropoda</taxon>
        <taxon>Coelurosauria</taxon>
        <taxon>Aves</taxon>
        <taxon>Neognathae</taxon>
        <taxon>Neoaves</taxon>
        <taxon>Telluraves</taxon>
        <taxon>Australaves</taxon>
        <taxon>Passeriformes</taxon>
        <taxon>Pipridae</taxon>
        <taxon>Lepidothrix</taxon>
    </lineage>
</organism>
<feature type="region of interest" description="Disordered" evidence="1">
    <location>
        <begin position="220"/>
        <end position="240"/>
    </location>
</feature>
<dbReference type="Pfam" id="PF14825">
    <property type="entry name" value="CFAP77"/>
    <property type="match status" value="1"/>
</dbReference>
<dbReference type="GeneID" id="108494916"/>
<dbReference type="AlphaFoldDB" id="A0A6J0GUW4"/>
<accession>A0A6J0GUW4</accession>
<gene>
    <name evidence="3" type="primary">CFAP77</name>
</gene>
<dbReference type="RefSeq" id="XP_017665429.1">
    <property type="nucleotide sequence ID" value="XM_017809940.1"/>
</dbReference>
<protein>
    <submittedName>
        <fullName evidence="3">Uncharacterized protein C9orf171 homolog</fullName>
    </submittedName>
</protein>